<comment type="caution">
    <text evidence="12">The sequence shown here is derived from an EMBL/GenBank/DDBJ whole genome shotgun (WGS) entry which is preliminary data.</text>
</comment>
<feature type="transmembrane region" description="Helical" evidence="7">
    <location>
        <begin position="196"/>
        <end position="218"/>
    </location>
</feature>
<accession>A0A085NWP9</accession>
<comment type="subcellular location">
    <subcellularLocation>
        <location evidence="1">Membrane</location>
        <topology evidence="1">Multi-pass membrane protein</topology>
    </subcellularLocation>
</comment>
<dbReference type="EMBL" id="JAWPMK010000004">
    <property type="protein sequence ID" value="MDW9353406.1"/>
    <property type="molecule type" value="Genomic_DNA"/>
</dbReference>
<sequence length="372" mass="40316">MTKLYIYLVLAASLSALSTDMIVPALPELQKAFHADYSLIQLSISGFLIVFAFSQLISGTIGDYFGKVRVMTICLIIFLIGSIVCFMANDLNMLLLGRILQAIGAGAGPVISKAIAKESFPPLKLKRALSDISSTSAIIPLIAPLAGALILDYYNWNVIFIVMGAFSILTILLSPKETNKQEKKTHQDNVKFVTKDFICGTILVSLMLSSLFCYISISPALFMSDYGLNTFHYSVVFSLSVLFFIIGNQLSKIEKISNPWVLFPLNAISVTPFLILNDAFIICVIGAMIFNLTLGAYYPIANFISLQINGSRTGLAASITGFTQTVSAGTISFLSVKISDNGVFLGTTLSISCLILALLSMFVTIIIGNNKK</sequence>
<dbReference type="EMBL" id="MPGR01000003">
    <property type="protein sequence ID" value="OKB69076.1"/>
    <property type="molecule type" value="Genomic_DNA"/>
</dbReference>
<evidence type="ECO:0000313" key="10">
    <source>
        <dbReference type="EMBL" id="EFJ6484350.1"/>
    </source>
</evidence>
<evidence type="ECO:0000256" key="4">
    <source>
        <dbReference type="ARBA" id="ARBA00022692"/>
    </source>
</evidence>
<dbReference type="InterPro" id="IPR011701">
    <property type="entry name" value="MFS"/>
</dbReference>
<evidence type="ECO:0000313" key="16">
    <source>
        <dbReference type="Proteomes" id="UP000615017"/>
    </source>
</evidence>
<feature type="transmembrane region" description="Helical" evidence="7">
    <location>
        <begin position="70"/>
        <end position="89"/>
    </location>
</feature>
<gene>
    <name evidence="10" type="ORF">A2J79_004778</name>
    <name evidence="13" type="ORF">BMT50_28915</name>
    <name evidence="9" type="ORF">BRV02_003931</name>
    <name evidence="11" type="ORF">JNA65_17065</name>
    <name evidence="12" type="ORF">R8G00_28665</name>
</gene>
<evidence type="ECO:0000256" key="5">
    <source>
        <dbReference type="ARBA" id="ARBA00022989"/>
    </source>
</evidence>
<proteinExistence type="predicted"/>
<evidence type="ECO:0000256" key="1">
    <source>
        <dbReference type="ARBA" id="ARBA00004141"/>
    </source>
</evidence>
<dbReference type="Proteomes" id="UP001271591">
    <property type="component" value="Unassembled WGS sequence"/>
</dbReference>
<dbReference type="PROSITE" id="PS50850">
    <property type="entry name" value="MFS"/>
    <property type="match status" value="1"/>
</dbReference>
<reference evidence="11 16" key="3">
    <citation type="submission" date="2021-01" db="EMBL/GenBank/DDBJ databases">
        <title>Genomes of Escherichia coli STEC strains from raw meat-based diets for companion animals.</title>
        <authorList>
            <person name="Stevens M.J.A."/>
            <person name="Stephan R."/>
        </authorList>
    </citation>
    <scope>NUCLEOTIDE SEQUENCE [LARGE SCALE GENOMIC DNA]</scope>
    <source>
        <strain evidence="11 16">LSC1-58</strain>
    </source>
</reference>
<evidence type="ECO:0000259" key="8">
    <source>
        <dbReference type="PROSITE" id="PS50850"/>
    </source>
</evidence>
<dbReference type="Proteomes" id="UP000534332">
    <property type="component" value="Unassembled WGS sequence"/>
</dbReference>
<dbReference type="Proteomes" id="UP000615017">
    <property type="component" value="Unassembled WGS sequence"/>
</dbReference>
<dbReference type="InterPro" id="IPR036259">
    <property type="entry name" value="MFS_trans_sf"/>
</dbReference>
<dbReference type="PANTHER" id="PTHR42718:SF9">
    <property type="entry name" value="MAJOR FACILITATOR SUPERFAMILY MULTIDRUG TRANSPORTER MFSC"/>
    <property type="match status" value="1"/>
</dbReference>
<feature type="domain" description="Major facilitator superfamily (MFS) profile" evidence="8">
    <location>
        <begin position="4"/>
        <end position="372"/>
    </location>
</feature>
<feature type="transmembrane region" description="Helical" evidence="7">
    <location>
        <begin position="260"/>
        <end position="290"/>
    </location>
</feature>
<dbReference type="EMBL" id="AATCLQ010000063">
    <property type="protein sequence ID" value="EFJ6484350.1"/>
    <property type="molecule type" value="Genomic_DNA"/>
</dbReference>
<feature type="transmembrane region" description="Helical" evidence="7">
    <location>
        <begin position="343"/>
        <end position="367"/>
    </location>
</feature>
<dbReference type="PANTHER" id="PTHR42718">
    <property type="entry name" value="MAJOR FACILITATOR SUPERFAMILY MULTIDRUG TRANSPORTER MFSC"/>
    <property type="match status" value="1"/>
</dbReference>
<keyword evidence="5 7" id="KW-1133">Transmembrane helix</keyword>
<keyword evidence="2" id="KW-0813">Transport</keyword>
<feature type="transmembrane region" description="Helical" evidence="7">
    <location>
        <begin position="37"/>
        <end position="58"/>
    </location>
</feature>
<feature type="transmembrane region" description="Helical" evidence="7">
    <location>
        <begin position="230"/>
        <end position="248"/>
    </location>
</feature>
<name>A0A085NWP9_ECOLX</name>
<evidence type="ECO:0000256" key="3">
    <source>
        <dbReference type="ARBA" id="ARBA00022475"/>
    </source>
</evidence>
<keyword evidence="4 7" id="KW-0812">Transmembrane</keyword>
<dbReference type="Proteomes" id="UP000186595">
    <property type="component" value="Unassembled WGS sequence"/>
</dbReference>
<evidence type="ECO:0000313" key="13">
    <source>
        <dbReference type="EMBL" id="OKB69076.1"/>
    </source>
</evidence>
<evidence type="ECO:0000313" key="15">
    <source>
        <dbReference type="Proteomes" id="UP000534332"/>
    </source>
</evidence>
<dbReference type="EMBL" id="JAETYZ010000021">
    <property type="protein sequence ID" value="MBL6235608.1"/>
    <property type="molecule type" value="Genomic_DNA"/>
</dbReference>
<evidence type="ECO:0000256" key="6">
    <source>
        <dbReference type="ARBA" id="ARBA00023136"/>
    </source>
</evidence>
<evidence type="ECO:0000256" key="2">
    <source>
        <dbReference type="ARBA" id="ARBA00022448"/>
    </source>
</evidence>
<dbReference type="SUPFAM" id="SSF103473">
    <property type="entry name" value="MFS general substrate transporter"/>
    <property type="match status" value="1"/>
</dbReference>
<dbReference type="Gene3D" id="1.20.1720.10">
    <property type="entry name" value="Multidrug resistance protein D"/>
    <property type="match status" value="1"/>
</dbReference>
<evidence type="ECO:0000313" key="12">
    <source>
        <dbReference type="EMBL" id="MDW9353406.1"/>
    </source>
</evidence>
<evidence type="ECO:0000313" key="11">
    <source>
        <dbReference type="EMBL" id="MBL6235608.1"/>
    </source>
</evidence>
<reference evidence="13 14" key="1">
    <citation type="submission" date="2016-11" db="EMBL/GenBank/DDBJ databases">
        <title>Draft genome sequences of five Shigatoxin-producing Escherichia coli isolates harboring the new recently described Subtilase cytotoxin allelic variant subAB2-3.</title>
        <authorList>
            <person name="Tasara T."/>
            <person name="Fierz L."/>
            <person name="Klumpp J."/>
            <person name="Schmidt H."/>
            <person name="Stephan R."/>
        </authorList>
    </citation>
    <scope>NUCLEOTIDE SEQUENCE [LARGE SCALE GENOMIC DNA]</scope>
    <source>
        <strain evidence="13 14">453</strain>
    </source>
</reference>
<dbReference type="EMBL" id="AASSGK010000032">
    <property type="protein sequence ID" value="EFG2162808.1"/>
    <property type="molecule type" value="Genomic_DNA"/>
</dbReference>
<dbReference type="RefSeq" id="WP_000164329.1">
    <property type="nucleotide sequence ID" value="NZ_BRVT01000051.1"/>
</dbReference>
<evidence type="ECO:0000313" key="17">
    <source>
        <dbReference type="Proteomes" id="UP001271591"/>
    </source>
</evidence>
<organism evidence="12 17">
    <name type="scientific">Escherichia coli</name>
    <dbReference type="NCBI Taxonomy" id="562"/>
    <lineage>
        <taxon>Bacteria</taxon>
        <taxon>Pseudomonadati</taxon>
        <taxon>Pseudomonadota</taxon>
        <taxon>Gammaproteobacteria</taxon>
        <taxon>Enterobacterales</taxon>
        <taxon>Enterobacteriaceae</taxon>
        <taxon>Escherichia</taxon>
    </lineage>
</organism>
<reference evidence="12" key="4">
    <citation type="submission" date="2023-10" db="EMBL/GenBank/DDBJ databases">
        <title>Draft Genome Sequence of a Shiga toxin-producing Escherichia coli strain from deer meat showing an IS-element integration in the B-subunit of the Shiga toxin Stx2b gene.</title>
        <authorList>
            <person name="Projahn M."/>
            <person name="Borowiak M."/>
        </authorList>
    </citation>
    <scope>NUCLEOTIDE SEQUENCE</scope>
    <source>
        <strain evidence="12">BfR-EC-18960</strain>
    </source>
</reference>
<dbReference type="InterPro" id="IPR020846">
    <property type="entry name" value="MFS_dom"/>
</dbReference>
<evidence type="ECO:0000313" key="9">
    <source>
        <dbReference type="EMBL" id="EFG2162808.1"/>
    </source>
</evidence>
<dbReference type="GO" id="GO:0022857">
    <property type="term" value="F:transmembrane transporter activity"/>
    <property type="evidence" value="ECO:0007669"/>
    <property type="project" value="InterPro"/>
</dbReference>
<dbReference type="GO" id="GO:0016020">
    <property type="term" value="C:membrane"/>
    <property type="evidence" value="ECO:0007669"/>
    <property type="project" value="UniProtKB-SubCell"/>
</dbReference>
<dbReference type="Proteomes" id="UP000711811">
    <property type="component" value="Unassembled WGS sequence"/>
</dbReference>
<keyword evidence="3" id="KW-1003">Cell membrane</keyword>
<protein>
    <submittedName>
        <fullName evidence="9 12">MFS transporter</fullName>
    </submittedName>
</protein>
<feature type="transmembrane region" description="Helical" evidence="7">
    <location>
        <begin position="156"/>
        <end position="175"/>
    </location>
</feature>
<keyword evidence="6 7" id="KW-0472">Membrane</keyword>
<dbReference type="Pfam" id="PF07690">
    <property type="entry name" value="MFS_1"/>
    <property type="match status" value="1"/>
</dbReference>
<evidence type="ECO:0000256" key="7">
    <source>
        <dbReference type="SAM" id="Phobius"/>
    </source>
</evidence>
<dbReference type="AlphaFoldDB" id="A0A085NWP9"/>
<evidence type="ECO:0000313" key="14">
    <source>
        <dbReference type="Proteomes" id="UP000186595"/>
    </source>
</evidence>
<reference evidence="9 15" key="2">
    <citation type="submission" date="2020-02" db="EMBL/GenBank/DDBJ databases">
        <authorList>
            <person name="Ashton P.M."/>
            <person name="Dallman T."/>
            <person name="Nair S."/>
            <person name="De Pinna E."/>
            <person name="Peters T."/>
            <person name="Grant K."/>
        </authorList>
    </citation>
    <scope>NUCLEOTIDE SEQUENCE [LARGE SCALE GENOMIC DNA]</scope>
    <source>
        <strain evidence="9 15">188143</strain>
        <strain evidence="10">93335</strain>
    </source>
</reference>